<evidence type="ECO:0000313" key="3">
    <source>
        <dbReference type="EMBL" id="PPI13871.1"/>
    </source>
</evidence>
<proteinExistence type="predicted"/>
<sequence>MTRQLTRLTLILGVPYLVILALIVFWPTPVDAGMKDDLDRIIARLARHRLGFIDYAFIEASANVVLFIPFGLLLALHVRAPWAWLAVFLGAITSTAIETIQLLLLSARYASGQDIVMNTTGAAIGAVMGALLRQLVVSQQRRRASDWDLAYTHIPLRGTAGVVGDQP</sequence>
<reference evidence="3 4" key="1">
    <citation type="submission" date="2018-02" db="EMBL/GenBank/DDBJ databases">
        <title>Bacteriophage NCPPB3778 and a type I-E CRISPR drive the evolution of the US Biological Select Agent, Rathayibacter toxicus.</title>
        <authorList>
            <person name="Davis E.W.II."/>
            <person name="Tabima J.F."/>
            <person name="Weisberg A.J."/>
            <person name="Lopes L.D."/>
            <person name="Wiseman M.S."/>
            <person name="Wiseman M.S."/>
            <person name="Pupko T."/>
            <person name="Belcher M.S."/>
            <person name="Sechler A.J."/>
            <person name="Tancos M.A."/>
            <person name="Schroeder B.K."/>
            <person name="Murray T.D."/>
            <person name="Luster D.G."/>
            <person name="Schneider W.L."/>
            <person name="Rogers E."/>
            <person name="Andreote F.D."/>
            <person name="Grunwald N.J."/>
            <person name="Putnam M.L."/>
            <person name="Chang J.H."/>
        </authorList>
    </citation>
    <scope>NUCLEOTIDE SEQUENCE [LARGE SCALE GENOMIC DNA]</scope>
    <source>
        <strain evidence="3 4">FH99</strain>
    </source>
</reference>
<dbReference type="GeneID" id="93666470"/>
<keyword evidence="1" id="KW-1133">Transmembrane helix</keyword>
<feature type="transmembrane region" description="Helical" evidence="1">
    <location>
        <begin position="7"/>
        <end position="26"/>
    </location>
</feature>
<keyword evidence="1" id="KW-0472">Membrane</keyword>
<dbReference type="InterPro" id="IPR006976">
    <property type="entry name" value="VanZ-like"/>
</dbReference>
<feature type="transmembrane region" description="Helical" evidence="1">
    <location>
        <begin position="82"/>
        <end position="103"/>
    </location>
</feature>
<feature type="transmembrane region" description="Helical" evidence="1">
    <location>
        <begin position="55"/>
        <end position="75"/>
    </location>
</feature>
<organism evidence="3 4">
    <name type="scientific">Rathayibacter toxicus</name>
    <dbReference type="NCBI Taxonomy" id="145458"/>
    <lineage>
        <taxon>Bacteria</taxon>
        <taxon>Bacillati</taxon>
        <taxon>Actinomycetota</taxon>
        <taxon>Actinomycetes</taxon>
        <taxon>Micrococcales</taxon>
        <taxon>Microbacteriaceae</taxon>
        <taxon>Rathayibacter</taxon>
    </lineage>
</organism>
<dbReference type="RefSeq" id="WP_051210228.1">
    <property type="nucleotide sequence ID" value="NZ_CP010848.1"/>
</dbReference>
<comment type="caution">
    <text evidence="3">The sequence shown here is derived from an EMBL/GenBank/DDBJ whole genome shotgun (WGS) entry which is preliminary data.</text>
</comment>
<evidence type="ECO:0000313" key="4">
    <source>
        <dbReference type="Proteomes" id="UP000237966"/>
    </source>
</evidence>
<name>A0A2S5Y558_9MICO</name>
<accession>A0A2S5Y558</accession>
<dbReference type="Pfam" id="PF04892">
    <property type="entry name" value="VanZ"/>
    <property type="match status" value="1"/>
</dbReference>
<dbReference type="Proteomes" id="UP000237966">
    <property type="component" value="Unassembled WGS sequence"/>
</dbReference>
<feature type="domain" description="VanZ-like" evidence="2">
    <location>
        <begin position="16"/>
        <end position="131"/>
    </location>
</feature>
<evidence type="ECO:0000259" key="2">
    <source>
        <dbReference type="Pfam" id="PF04892"/>
    </source>
</evidence>
<dbReference type="KEGG" id="rtc:APU90_07665"/>
<dbReference type="EMBL" id="PSWU01000013">
    <property type="protein sequence ID" value="PPI13871.1"/>
    <property type="molecule type" value="Genomic_DNA"/>
</dbReference>
<feature type="transmembrane region" description="Helical" evidence="1">
    <location>
        <begin position="115"/>
        <end position="136"/>
    </location>
</feature>
<dbReference type="OrthoDB" id="3787741at2"/>
<evidence type="ECO:0000256" key="1">
    <source>
        <dbReference type="SAM" id="Phobius"/>
    </source>
</evidence>
<protein>
    <submittedName>
        <fullName evidence="3">VanZ family protein</fullName>
    </submittedName>
</protein>
<keyword evidence="1" id="KW-0812">Transmembrane</keyword>
<gene>
    <name evidence="3" type="ORF">C5C51_09195</name>
</gene>
<dbReference type="AlphaFoldDB" id="A0A2S5Y558"/>